<dbReference type="Pfam" id="PF18883">
    <property type="entry name" value="AC_1"/>
    <property type="match status" value="1"/>
</dbReference>
<dbReference type="SUPFAM" id="SSF51126">
    <property type="entry name" value="Pectin lyase-like"/>
    <property type="match status" value="1"/>
</dbReference>
<dbReference type="AlphaFoldDB" id="A0A5B3FNY7"/>
<proteinExistence type="predicted"/>
<evidence type="ECO:0000313" key="3">
    <source>
        <dbReference type="Proteomes" id="UP000323567"/>
    </source>
</evidence>
<accession>A0A5B3FNY7</accession>
<gene>
    <name evidence="2" type="ORF">F2Y13_16320</name>
</gene>
<dbReference type="InterPro" id="IPR011050">
    <property type="entry name" value="Pectin_lyase_fold/virulence"/>
</dbReference>
<dbReference type="InterPro" id="IPR043990">
    <property type="entry name" value="AC_1"/>
</dbReference>
<comment type="caution">
    <text evidence="2">The sequence shown here is derived from an EMBL/GenBank/DDBJ whole genome shotgun (WGS) entry which is preliminary data.</text>
</comment>
<sequence>MYQILPNSGFLVEGNYIGNNGLVNFKGYLEGDSSPVDKLIVRGSTSGTSRVVVTNLSLADSD</sequence>
<dbReference type="Gene3D" id="2.160.20.20">
    <property type="match status" value="1"/>
</dbReference>
<evidence type="ECO:0000259" key="1">
    <source>
        <dbReference type="Pfam" id="PF18883"/>
    </source>
</evidence>
<dbReference type="NCBIfam" id="TIGR01414">
    <property type="entry name" value="autotrans_barl"/>
    <property type="match status" value="1"/>
</dbReference>
<dbReference type="Proteomes" id="UP000323567">
    <property type="component" value="Unassembled WGS sequence"/>
</dbReference>
<name>A0A5B3FNY7_9BACT</name>
<dbReference type="EMBL" id="VVXK01000074">
    <property type="protein sequence ID" value="KAA2362779.1"/>
    <property type="molecule type" value="Genomic_DNA"/>
</dbReference>
<reference evidence="2 3" key="1">
    <citation type="journal article" date="2019" name="Nat. Med.">
        <title>A library of human gut bacterial isolates paired with longitudinal multiomics data enables mechanistic microbiome research.</title>
        <authorList>
            <person name="Poyet M."/>
            <person name="Groussin M."/>
            <person name="Gibbons S.M."/>
            <person name="Avila-Pacheco J."/>
            <person name="Jiang X."/>
            <person name="Kearney S.M."/>
            <person name="Perrotta A.R."/>
            <person name="Berdy B."/>
            <person name="Zhao S."/>
            <person name="Lieberman T.D."/>
            <person name="Swanson P.K."/>
            <person name="Smith M."/>
            <person name="Roesemann S."/>
            <person name="Alexander J.E."/>
            <person name="Rich S.A."/>
            <person name="Livny J."/>
            <person name="Vlamakis H."/>
            <person name="Clish C."/>
            <person name="Bullock K."/>
            <person name="Deik A."/>
            <person name="Scott J."/>
            <person name="Pierce K.A."/>
            <person name="Xavier R.J."/>
            <person name="Alm E.J."/>
        </authorList>
    </citation>
    <scope>NUCLEOTIDE SEQUENCE [LARGE SCALE GENOMIC DNA]</scope>
    <source>
        <strain evidence="2 3">BIOML-A2</strain>
    </source>
</reference>
<dbReference type="InterPro" id="IPR012332">
    <property type="entry name" value="Autotransporter_pectin_lyase_C"/>
</dbReference>
<organism evidence="2 3">
    <name type="scientific">Alistipes shahii</name>
    <dbReference type="NCBI Taxonomy" id="328814"/>
    <lineage>
        <taxon>Bacteria</taxon>
        <taxon>Pseudomonadati</taxon>
        <taxon>Bacteroidota</taxon>
        <taxon>Bacteroidia</taxon>
        <taxon>Bacteroidales</taxon>
        <taxon>Rikenellaceae</taxon>
        <taxon>Alistipes</taxon>
    </lineage>
</organism>
<evidence type="ECO:0000313" key="2">
    <source>
        <dbReference type="EMBL" id="KAA2362779.1"/>
    </source>
</evidence>
<protein>
    <submittedName>
        <fullName evidence="2">Autotransporter outer membrane beta-barrel domain-containing protein</fullName>
    </submittedName>
</protein>
<dbReference type="GO" id="GO:0019867">
    <property type="term" value="C:outer membrane"/>
    <property type="evidence" value="ECO:0007669"/>
    <property type="project" value="InterPro"/>
</dbReference>
<dbReference type="InterPro" id="IPR006315">
    <property type="entry name" value="OM_autotransptr_brl_dom"/>
</dbReference>
<feature type="domain" description="Autochaperone" evidence="1">
    <location>
        <begin position="11"/>
        <end position="56"/>
    </location>
</feature>